<dbReference type="InterPro" id="IPR016039">
    <property type="entry name" value="Thiolase-like"/>
</dbReference>
<dbReference type="InterPro" id="IPR014030">
    <property type="entry name" value="Ketoacyl_synth_N"/>
</dbReference>
<evidence type="ECO:0000259" key="9">
    <source>
        <dbReference type="PROSITE" id="PS52004"/>
    </source>
</evidence>
<dbReference type="GO" id="GO:0004315">
    <property type="term" value="F:3-oxoacyl-[acyl-carrier-protein] synthase activity"/>
    <property type="evidence" value="ECO:0007669"/>
    <property type="project" value="InterPro"/>
</dbReference>
<dbReference type="Pfam" id="PF00109">
    <property type="entry name" value="ketoacyl-synt"/>
    <property type="match status" value="2"/>
</dbReference>
<dbReference type="SMART" id="SM00822">
    <property type="entry name" value="PKS_KR"/>
    <property type="match status" value="1"/>
</dbReference>
<feature type="domain" description="Carrier" evidence="8">
    <location>
        <begin position="2641"/>
        <end position="2718"/>
    </location>
</feature>
<dbReference type="EMBL" id="FPAA01000002">
    <property type="protein sequence ID" value="SFS42389.1"/>
    <property type="molecule type" value="Genomic_DNA"/>
</dbReference>
<keyword evidence="6" id="KW-0511">Multifunctional enzyme</keyword>
<dbReference type="InterPro" id="IPR014031">
    <property type="entry name" value="Ketoacyl_synth_C"/>
</dbReference>
<dbReference type="GO" id="GO:0004312">
    <property type="term" value="F:fatty acid synthase activity"/>
    <property type="evidence" value="ECO:0007669"/>
    <property type="project" value="TreeGrafter"/>
</dbReference>
<accession>A0A1I6PQA3</accession>
<proteinExistence type="predicted"/>
<sequence>MKQMDLLLSKLLLKQLRGIGLLGDQSFTVTELSANHPLQSRYRSWFETTILFLEKEGLIHRNGNRLTIVDSDEQDTHVLWREWEREKEVWLQEPLVQAQVKLVDATIRGLPDILLGKKRATDMMFPNGSMELVEGIYKKNEVADYFNQVLSNALALFIEGMIEQDPLSRIRIIEIGAGSGGTSEAVLKGLHSLREHIEEYCYTDISRAFLLHAEKEYRHDYPFLTCKIVNAELPLSQQDVSLGEYDIVIASNVLHATKDIKQTLRNTKALLRKNGLLLLNEISENSLFSHLTFGLLDGWWLYEDPELRIPGCPGLYPDVWKNVMESEGFRSVFFPAEESHDLGQQIVVAESDGVVHLLTEPVKNQDEKVRTRGKERDAEETRQFHDRDDRQYPRVEEYVQDTLLKKLSEALKIDETELDSDQSFADYGLDSILGVNFVQGVSEELAIELEVTDVFDYSTVNQLSRYIASEHQHAILKILTPTESETAEGMESTISQETKDSPSNDEMQGKEIGTGGALEKEPIAIIGMSGRFAQSNNVDELWKHLANGTDLVRKVSRWDLSQYYEENQAYCENGSLLDRIDQFDPFFFNISGAEAEYMDPQQRIFLEESWTALEDAGYVGEAVKEVRCGVYVGGSAGDYNTLFTENPPPQALWGSLNSAIAARISYILDLQGPAIVVDTACSSSLVAVHLACQGLWTKETDMALAGGVYIQATPQYHLLADRAGMLSRRGHCHTFDNRADGMVPGEAAGAVILKRLSDAVADGDHIYGIIRGSGINQDGTTNGITAPSLRSQERLERQVYEEFGIHAGDIQMVEAHGTGTKLGDPIEFHALSRAFRQDTNDEDYCAIGSIKSNLGHTQIAAGVTSLIKVLLSLKHKQIPPSLHFETGNENIRFAGSPFYVNTSLKAWDVDPGKKRLAVLSAFGASGTNAHMVIEEAPPALQKAPEKPGYMIPLSAQTPEQLRQQAEQLMDHCQRNPTLDLGNISYTLMMGRKPMKHRLVCVSQSTEALVTNLMRWLEAGEAPAVCSSDRFEGSQRKHSSWKRYGNQWIKDCQGITNAEEYREQLSAIAELYVQGYECSYRDLFADGGYKRVPLPTYPFAKERYWVQEKALPQKKITQDQEVAALVSDSNNSIVSSPDAIPSMESVSSPHSSPVKIDSMNGEEPLRQMIFSESWEKKSREEGKGTPPRTLVCFLSEPRRQQAMRQVLQMNSPHTQIVFISKNQLEEYAHSYHALFQEIERTLGTVDAIAYLWPLETIEDIQNYDRLFDWLQGMSKTKIRPKQLLLAGSYTEPRERAYLESWIGLERSLRMVLPKVQVSVLIGEHDPRRDAYSWMDRVWQALQNPGESLVYQGEHRYIRRIRPIEIPSQDSQLRIGGTYVITGGLGGLGRLFAQHLAQHYQGRLILTGRSSLTTKKQEQLKALEDLGGRVRYIQADVCDQEAMRLGLEAARHEWGPIHGVIHAAGVLGKQTIFEKTNDQVHQVLSPKVKGTLVLDALLAEEALDFFCLFSSTSATLGDFGSGDYAMGNRFLTAYARERNQQCELGKRQGKTVAIQWPLWREGRMGTDDNTDMYLRASGQRFLETTEGWDLFKQLISSSVDAPLVLVGQPSRVHRFLGVDLDRQDPSMARDESVPMESDKTEATFINAGPPAKDSQKPMPQGIGRRPEMKGWSVAQCVEWVVTEQVSHLLKVDRKKLDREENLTEFGFDSISLVDFAEQLAHHFTIEITPAVFYEYATIAQVTDYLLTSYPDAVTTLYGEAIETPVAPSSQKEPVTLPSETIQVDSLVESVQEENQQDLVASISSVKDLQAPDKTMTPTFHASSVPEPIAIIGMSGRFPGARNIDELWTHLAEGRNLVTDHPTTRFPEEKQRRWKGGWIPEVAEFDPMFFGITPKEAITMDPRQRLLLQESWNALEDAGVEPEKVEKGRLGMFVGVEQGDYQYLTGMNAPITANHDGVLAARLSYFLNGRGPAMAINTACSSGLVAAHQACQSLRNGECETAIAAGVNLILSSATLGGISQAGMFSEDGTCYAFDKRANGMVPGEAVTVVVLKLLSKAMMDKDPIHAVIRGSGINYDGKTNGITAPNGAAQTELIKHVYDQFQVNPESIHYVVAHGTGTKLGDPVEVNALTQAFKSRTDETKFCALTSVKSNVGHTFAASGLVSLVSLVQAMRHGTIPASLHCEEENPFIQWKDSPFYVNKTAKAWPDTAGQKRRGAVSSFGMSGTNAHMVVENFTPVEEKTPSVERPYHLLVLSAKTEESLQMKVQEMVAALQGEEGTNWDLASVAHTLMTRRHHFNHRCALVIRDQENAIHLLRHAEEKEKVPNLFYGKVPRDFSGIKVLQHTIREMLVQLQSATDHDRVLEMLQALADLYCQGYDIPWKKMVGEWEPQGIHLPTYPFVRGDYWVKQPQPISEPVSTSQSLDPMTKSSGRRTLALPEQTSSMTEMPKAPVSTSLQKPTQVILTETGETTNPWGGNPTEQKPSINLALTDQRIREDSKTEGEGLSQESRVDHPIPSQETIPYTRLLEEVRQSLADALIMERDEIEGDMDFIDLGVDSIIGVEWIQEINQKYGGSLTANVIYDHPNLHLFTQYLHRELQQWTPDMPLDSVQPRDEKAFVAKRVNGSAKEPSIPRETSTPVQESLGEAELAKKLAHLLAEVLVMDLNDVDEGIDFIDMGVDSIIGVEWIQAINTEFGVSLNANAIYDYPNLRAFATYLSHQLSKAMPSLSDVLAQVQNGEMDVEVADQLLQQIAVSTNNRNESPI</sequence>
<dbReference type="GO" id="GO:0031177">
    <property type="term" value="F:phosphopantetheine binding"/>
    <property type="evidence" value="ECO:0007669"/>
    <property type="project" value="InterPro"/>
</dbReference>
<evidence type="ECO:0000256" key="3">
    <source>
        <dbReference type="ARBA" id="ARBA00022450"/>
    </source>
</evidence>
<dbReference type="SMART" id="SM00823">
    <property type="entry name" value="PKS_PP"/>
    <property type="match status" value="4"/>
</dbReference>
<feature type="domain" description="Ketosynthase family 3 (KS3)" evidence="9">
    <location>
        <begin position="1823"/>
        <end position="2231"/>
    </location>
</feature>
<dbReference type="InterPro" id="IPR036291">
    <property type="entry name" value="NAD(P)-bd_dom_sf"/>
</dbReference>
<evidence type="ECO:0000313" key="11">
    <source>
        <dbReference type="Proteomes" id="UP000198660"/>
    </source>
</evidence>
<gene>
    <name evidence="10" type="ORF">SAMN05444972_10264</name>
</gene>
<keyword evidence="5" id="KW-0808">Transferase</keyword>
<dbReference type="Gene3D" id="3.40.50.720">
    <property type="entry name" value="NAD(P)-binding Rossmann-like Domain"/>
    <property type="match status" value="1"/>
</dbReference>
<dbReference type="PROSITE" id="PS00012">
    <property type="entry name" value="PHOSPHOPANTETHEINE"/>
    <property type="match status" value="2"/>
</dbReference>
<dbReference type="SUPFAM" id="SSF53901">
    <property type="entry name" value="Thiolase-like"/>
    <property type="match status" value="2"/>
</dbReference>
<dbReference type="PROSITE" id="PS52004">
    <property type="entry name" value="KS3_2"/>
    <property type="match status" value="2"/>
</dbReference>
<dbReference type="Gene3D" id="3.40.50.150">
    <property type="entry name" value="Vaccinia Virus protein VP39"/>
    <property type="match status" value="1"/>
</dbReference>
<dbReference type="Proteomes" id="UP000198660">
    <property type="component" value="Unassembled WGS sequence"/>
</dbReference>
<dbReference type="OrthoDB" id="9778690at2"/>
<reference evidence="11" key="1">
    <citation type="submission" date="2016-10" db="EMBL/GenBank/DDBJ databases">
        <authorList>
            <person name="Varghese N."/>
            <person name="Submissions S."/>
        </authorList>
    </citation>
    <scope>NUCLEOTIDE SEQUENCE [LARGE SCALE GENOMIC DNA]</scope>
    <source>
        <strain evidence="11">DSM 45789</strain>
    </source>
</reference>
<comment type="pathway">
    <text evidence="2">Antibiotic biosynthesis; bacillaene biosynthesis.</text>
</comment>
<evidence type="ECO:0000259" key="8">
    <source>
        <dbReference type="PROSITE" id="PS50075"/>
    </source>
</evidence>
<dbReference type="SUPFAM" id="SSF51735">
    <property type="entry name" value="NAD(P)-binding Rossmann-fold domains"/>
    <property type="match status" value="1"/>
</dbReference>
<dbReference type="CDD" id="cd08953">
    <property type="entry name" value="KR_2_SDR_x"/>
    <property type="match status" value="1"/>
</dbReference>
<feature type="domain" description="Carrier" evidence="8">
    <location>
        <begin position="394"/>
        <end position="471"/>
    </location>
</feature>
<dbReference type="Pfam" id="PF02801">
    <property type="entry name" value="Ketoacyl-synt_C"/>
    <property type="match status" value="2"/>
</dbReference>
<keyword evidence="11" id="KW-1185">Reference proteome</keyword>
<dbReference type="GO" id="GO:0071770">
    <property type="term" value="P:DIM/DIP cell wall layer assembly"/>
    <property type="evidence" value="ECO:0007669"/>
    <property type="project" value="TreeGrafter"/>
</dbReference>
<dbReference type="InterPro" id="IPR006162">
    <property type="entry name" value="Ppantetheine_attach_site"/>
</dbReference>
<dbReference type="Pfam" id="PF22621">
    <property type="entry name" value="CurL-like_PKS_C"/>
    <property type="match status" value="2"/>
</dbReference>
<dbReference type="InterPro" id="IPR009081">
    <property type="entry name" value="PP-bd_ACP"/>
</dbReference>
<dbReference type="InterPro" id="IPR018201">
    <property type="entry name" value="Ketoacyl_synth_AS"/>
</dbReference>
<evidence type="ECO:0000256" key="5">
    <source>
        <dbReference type="ARBA" id="ARBA00022679"/>
    </source>
</evidence>
<feature type="region of interest" description="Disordered" evidence="7">
    <location>
        <begin position="366"/>
        <end position="389"/>
    </location>
</feature>
<evidence type="ECO:0000313" key="10">
    <source>
        <dbReference type="EMBL" id="SFS42389.1"/>
    </source>
</evidence>
<dbReference type="Pfam" id="PF08242">
    <property type="entry name" value="Methyltransf_12"/>
    <property type="match status" value="1"/>
</dbReference>
<evidence type="ECO:0000256" key="1">
    <source>
        <dbReference type="ARBA" id="ARBA00003299"/>
    </source>
</evidence>
<dbReference type="CDD" id="cd00833">
    <property type="entry name" value="PKS"/>
    <property type="match status" value="2"/>
</dbReference>
<feature type="region of interest" description="Disordered" evidence="7">
    <location>
        <begin position="2409"/>
        <end position="2514"/>
    </location>
</feature>
<dbReference type="CDD" id="cd02440">
    <property type="entry name" value="AdoMet_MTases"/>
    <property type="match status" value="1"/>
</dbReference>
<dbReference type="InterPro" id="IPR013217">
    <property type="entry name" value="Methyltransf_12"/>
</dbReference>
<dbReference type="PANTHER" id="PTHR43775">
    <property type="entry name" value="FATTY ACID SYNTHASE"/>
    <property type="match status" value="1"/>
</dbReference>
<protein>
    <submittedName>
        <fullName evidence="10">Polyketide synthase PksM/polyketide synthase PksN</fullName>
    </submittedName>
</protein>
<evidence type="ECO:0000256" key="7">
    <source>
        <dbReference type="SAM" id="MobiDB-lite"/>
    </source>
</evidence>
<dbReference type="InterPro" id="IPR050091">
    <property type="entry name" value="PKS_NRPS_Biosynth_Enz"/>
</dbReference>
<dbReference type="Gene3D" id="1.10.1200.10">
    <property type="entry name" value="ACP-like"/>
    <property type="match status" value="4"/>
</dbReference>
<dbReference type="PANTHER" id="PTHR43775:SF37">
    <property type="entry name" value="SI:DKEY-61P9.11"/>
    <property type="match status" value="1"/>
</dbReference>
<feature type="domain" description="Carrier" evidence="8">
    <location>
        <begin position="1669"/>
        <end position="1747"/>
    </location>
</feature>
<dbReference type="InterPro" id="IPR036736">
    <property type="entry name" value="ACP-like_sf"/>
</dbReference>
<comment type="function">
    <text evidence="1">Involved in some intermediate steps for the synthesis of the antibiotic polyketide bacillaene which is involved in secondary metabolism.</text>
</comment>
<keyword evidence="4" id="KW-0597">Phosphoprotein</keyword>
<dbReference type="Pfam" id="PF08659">
    <property type="entry name" value="KR"/>
    <property type="match status" value="1"/>
</dbReference>
<organism evidence="10 11">
    <name type="scientific">Marininema halotolerans</name>
    <dbReference type="NCBI Taxonomy" id="1155944"/>
    <lineage>
        <taxon>Bacteria</taxon>
        <taxon>Bacillati</taxon>
        <taxon>Bacillota</taxon>
        <taxon>Bacilli</taxon>
        <taxon>Bacillales</taxon>
        <taxon>Thermoactinomycetaceae</taxon>
        <taxon>Marininema</taxon>
    </lineage>
</organism>
<dbReference type="SMART" id="SM00825">
    <property type="entry name" value="PKS_KS"/>
    <property type="match status" value="2"/>
</dbReference>
<dbReference type="FunFam" id="3.40.47.10:FF:000019">
    <property type="entry name" value="Polyketide synthase type I"/>
    <property type="match status" value="1"/>
</dbReference>
<dbReference type="InterPro" id="IPR013968">
    <property type="entry name" value="PKS_KR"/>
</dbReference>
<feature type="domain" description="Carrier" evidence="8">
    <location>
        <begin position="2518"/>
        <end position="2595"/>
    </location>
</feature>
<dbReference type="Gene3D" id="3.40.47.10">
    <property type="match status" value="2"/>
</dbReference>
<feature type="domain" description="Ketosynthase family 3 (KS3)" evidence="9">
    <location>
        <begin position="520"/>
        <end position="935"/>
    </location>
</feature>
<evidence type="ECO:0000256" key="2">
    <source>
        <dbReference type="ARBA" id="ARBA00004789"/>
    </source>
</evidence>
<dbReference type="Gene3D" id="1.10.1240.100">
    <property type="match status" value="2"/>
</dbReference>
<dbReference type="GO" id="GO:0005886">
    <property type="term" value="C:plasma membrane"/>
    <property type="evidence" value="ECO:0007669"/>
    <property type="project" value="TreeGrafter"/>
</dbReference>
<dbReference type="InterPro" id="IPR057326">
    <property type="entry name" value="KR_dom"/>
</dbReference>
<dbReference type="InterPro" id="IPR029063">
    <property type="entry name" value="SAM-dependent_MTases_sf"/>
</dbReference>
<feature type="region of interest" description="Disordered" evidence="7">
    <location>
        <begin position="482"/>
        <end position="514"/>
    </location>
</feature>
<dbReference type="GO" id="GO:0005737">
    <property type="term" value="C:cytoplasm"/>
    <property type="evidence" value="ECO:0007669"/>
    <property type="project" value="TreeGrafter"/>
</dbReference>
<dbReference type="GO" id="GO:0006633">
    <property type="term" value="P:fatty acid biosynthetic process"/>
    <property type="evidence" value="ECO:0007669"/>
    <property type="project" value="InterPro"/>
</dbReference>
<dbReference type="RefSeq" id="WP_091833659.1">
    <property type="nucleotide sequence ID" value="NZ_FPAA01000002.1"/>
</dbReference>
<dbReference type="SUPFAM" id="SSF47336">
    <property type="entry name" value="ACP-like"/>
    <property type="match status" value="4"/>
</dbReference>
<dbReference type="PROSITE" id="PS00606">
    <property type="entry name" value="KS3_1"/>
    <property type="match status" value="1"/>
</dbReference>
<dbReference type="InterPro" id="IPR020841">
    <property type="entry name" value="PKS_Beta-ketoAc_synthase_dom"/>
</dbReference>
<dbReference type="PROSITE" id="PS50075">
    <property type="entry name" value="CARRIER"/>
    <property type="match status" value="4"/>
</dbReference>
<feature type="compositionally biased region" description="Polar residues" evidence="7">
    <location>
        <begin position="2449"/>
        <end position="2486"/>
    </location>
</feature>
<evidence type="ECO:0000256" key="4">
    <source>
        <dbReference type="ARBA" id="ARBA00022553"/>
    </source>
</evidence>
<evidence type="ECO:0000256" key="6">
    <source>
        <dbReference type="ARBA" id="ARBA00023268"/>
    </source>
</evidence>
<dbReference type="SMART" id="SM01294">
    <property type="entry name" value="PKS_PP_betabranch"/>
    <property type="match status" value="3"/>
</dbReference>
<dbReference type="InterPro" id="IPR020806">
    <property type="entry name" value="PKS_PP-bd"/>
</dbReference>
<name>A0A1I6PQA3_9BACL</name>
<dbReference type="SUPFAM" id="SSF53335">
    <property type="entry name" value="S-adenosyl-L-methionine-dependent methyltransferases"/>
    <property type="match status" value="1"/>
</dbReference>
<feature type="compositionally biased region" description="Polar residues" evidence="7">
    <location>
        <begin position="2413"/>
        <end position="2426"/>
    </location>
</feature>
<keyword evidence="3" id="KW-0596">Phosphopantetheine</keyword>
<dbReference type="Pfam" id="PF00550">
    <property type="entry name" value="PP-binding"/>
    <property type="match status" value="4"/>
</dbReference>
<feature type="compositionally biased region" description="Basic and acidic residues" evidence="7">
    <location>
        <begin position="2489"/>
        <end position="2499"/>
    </location>
</feature>